<dbReference type="OrthoDB" id="2019384at2759"/>
<dbReference type="PROSITE" id="PS00134">
    <property type="entry name" value="TRYPSIN_HIS"/>
    <property type="match status" value="1"/>
</dbReference>
<comment type="similarity">
    <text evidence="2">Belongs to the peptidase S1 family. CLIP subfamily.</text>
</comment>
<feature type="domain" description="Sushi" evidence="6">
    <location>
        <begin position="1"/>
        <end position="39"/>
    </location>
</feature>
<feature type="non-terminal residue" evidence="7">
    <location>
        <position position="348"/>
    </location>
</feature>
<dbReference type="AlphaFoldDB" id="A0A7R9FQS3"/>
<dbReference type="PROSITE" id="PS50240">
    <property type="entry name" value="TRYPSIN_DOM"/>
    <property type="match status" value="1"/>
</dbReference>
<dbReference type="GO" id="GO:0004252">
    <property type="term" value="F:serine-type endopeptidase activity"/>
    <property type="evidence" value="ECO:0007669"/>
    <property type="project" value="InterPro"/>
</dbReference>
<keyword evidence="8" id="KW-1185">Reference proteome</keyword>
<dbReference type="EMBL" id="LR903198">
    <property type="protein sequence ID" value="CAD7251626.1"/>
    <property type="molecule type" value="Genomic_DNA"/>
</dbReference>
<proteinExistence type="inferred from homology"/>
<gene>
    <name evidence="7" type="ORF">DSTB1V02_LOCUS11388</name>
</gene>
<dbReference type="InterPro" id="IPR051487">
    <property type="entry name" value="Ser/Thr_Proteases_Immune/Dev"/>
</dbReference>
<feature type="region of interest" description="Disordered" evidence="4">
    <location>
        <begin position="309"/>
        <end position="348"/>
    </location>
</feature>
<dbReference type="SUPFAM" id="SSF50494">
    <property type="entry name" value="Trypsin-like serine proteases"/>
    <property type="match status" value="1"/>
</dbReference>
<feature type="disulfide bond" evidence="3">
    <location>
        <begin position="10"/>
        <end position="37"/>
    </location>
</feature>
<dbReference type="GO" id="GO:0006508">
    <property type="term" value="P:proteolysis"/>
    <property type="evidence" value="ECO:0007669"/>
    <property type="project" value="InterPro"/>
</dbReference>
<dbReference type="InterPro" id="IPR009003">
    <property type="entry name" value="Peptidase_S1_PA"/>
</dbReference>
<dbReference type="Proteomes" id="UP000677054">
    <property type="component" value="Unassembled WGS sequence"/>
</dbReference>
<dbReference type="InterPro" id="IPR001254">
    <property type="entry name" value="Trypsin_dom"/>
</dbReference>
<feature type="non-terminal residue" evidence="7">
    <location>
        <position position="1"/>
    </location>
</feature>
<evidence type="ECO:0000256" key="3">
    <source>
        <dbReference type="PROSITE-ProRule" id="PRU00302"/>
    </source>
</evidence>
<reference evidence="7" key="1">
    <citation type="submission" date="2020-11" db="EMBL/GenBank/DDBJ databases">
        <authorList>
            <person name="Tran Van P."/>
        </authorList>
    </citation>
    <scope>NUCLEOTIDE SEQUENCE</scope>
</reference>
<sequence length="348" mass="38528">ALGSTVTYKCDQFYILRGSSVRTCRKGEQWTGHSPFCEAECGRKVQQVKLSAGGKPATKGEWPWQAALYDGERKDLVCGGALIAERWVLTAAHCITVDGTTRTRSAKDFVVYLGKYYRNDSLDNEHVQRRMVSEIFMPDFSLLNFDSDVALLKLEVPALLTSQVQLVCLPARFEDSKLENGTRGWAIFMKPVYFHGTTLFSVRTLIVSDVRWQVAGWGLNGSNKRDATLTQVELPNHQSHPEKIGKRFPKSIAPDFSGECQNPLKEGKPGVSQNRIPNGVPRGFGQPNGLPLAPIAGEPLVGGGHREPLLQQGGMLGEATRPIQRIHSGQSVRSVDRRDDVEEHSMKT</sequence>
<dbReference type="SMART" id="SM00020">
    <property type="entry name" value="Tryp_SPc"/>
    <property type="match status" value="1"/>
</dbReference>
<evidence type="ECO:0000256" key="4">
    <source>
        <dbReference type="SAM" id="MobiDB-lite"/>
    </source>
</evidence>
<dbReference type="CDD" id="cd00033">
    <property type="entry name" value="CCP"/>
    <property type="match status" value="1"/>
</dbReference>
<comment type="caution">
    <text evidence="3">Lacks conserved residue(s) required for the propagation of feature annotation.</text>
</comment>
<dbReference type="InterPro" id="IPR001314">
    <property type="entry name" value="Peptidase_S1A"/>
</dbReference>
<evidence type="ECO:0000313" key="7">
    <source>
        <dbReference type="EMBL" id="CAD7251626.1"/>
    </source>
</evidence>
<dbReference type="Gene3D" id="2.40.10.10">
    <property type="entry name" value="Trypsin-like serine proteases"/>
    <property type="match status" value="1"/>
</dbReference>
<dbReference type="InterPro" id="IPR043504">
    <property type="entry name" value="Peptidase_S1_PA_chymotrypsin"/>
</dbReference>
<name>A0A7R9FQS3_9CRUS</name>
<dbReference type="EMBL" id="CAJPEV010003681">
    <property type="protein sequence ID" value="CAG0900317.1"/>
    <property type="molecule type" value="Genomic_DNA"/>
</dbReference>
<keyword evidence="3" id="KW-0768">Sushi</keyword>
<evidence type="ECO:0000259" key="5">
    <source>
        <dbReference type="PROSITE" id="PS50240"/>
    </source>
</evidence>
<dbReference type="Gene3D" id="2.10.70.10">
    <property type="entry name" value="Complement Module, domain 1"/>
    <property type="match status" value="1"/>
</dbReference>
<evidence type="ECO:0000313" key="8">
    <source>
        <dbReference type="Proteomes" id="UP000677054"/>
    </source>
</evidence>
<dbReference type="InterPro" id="IPR000436">
    <property type="entry name" value="Sushi_SCR_CCP_dom"/>
</dbReference>
<evidence type="ECO:0000256" key="2">
    <source>
        <dbReference type="ARBA" id="ARBA00024195"/>
    </source>
</evidence>
<feature type="domain" description="Peptidase S1" evidence="5">
    <location>
        <begin position="51"/>
        <end position="264"/>
    </location>
</feature>
<dbReference type="CDD" id="cd00190">
    <property type="entry name" value="Tryp_SPc"/>
    <property type="match status" value="1"/>
</dbReference>
<feature type="compositionally biased region" description="Basic and acidic residues" evidence="4">
    <location>
        <begin position="334"/>
        <end position="348"/>
    </location>
</feature>
<keyword evidence="1 3" id="KW-1015">Disulfide bond</keyword>
<organism evidence="7">
    <name type="scientific">Darwinula stevensoni</name>
    <dbReference type="NCBI Taxonomy" id="69355"/>
    <lineage>
        <taxon>Eukaryota</taxon>
        <taxon>Metazoa</taxon>
        <taxon>Ecdysozoa</taxon>
        <taxon>Arthropoda</taxon>
        <taxon>Crustacea</taxon>
        <taxon>Oligostraca</taxon>
        <taxon>Ostracoda</taxon>
        <taxon>Podocopa</taxon>
        <taxon>Podocopida</taxon>
        <taxon>Darwinulocopina</taxon>
        <taxon>Darwinuloidea</taxon>
        <taxon>Darwinulidae</taxon>
        <taxon>Darwinula</taxon>
    </lineage>
</organism>
<dbReference type="PANTHER" id="PTHR24256">
    <property type="entry name" value="TRYPTASE-RELATED"/>
    <property type="match status" value="1"/>
</dbReference>
<protein>
    <submittedName>
        <fullName evidence="7">Uncharacterized protein</fullName>
    </submittedName>
</protein>
<dbReference type="InterPro" id="IPR018114">
    <property type="entry name" value="TRYPSIN_HIS"/>
</dbReference>
<dbReference type="Pfam" id="PF00084">
    <property type="entry name" value="Sushi"/>
    <property type="match status" value="1"/>
</dbReference>
<dbReference type="Pfam" id="PF00089">
    <property type="entry name" value="Trypsin"/>
    <property type="match status" value="1"/>
</dbReference>
<evidence type="ECO:0000259" key="6">
    <source>
        <dbReference type="PROSITE" id="PS50923"/>
    </source>
</evidence>
<evidence type="ECO:0000256" key="1">
    <source>
        <dbReference type="ARBA" id="ARBA00023157"/>
    </source>
</evidence>
<dbReference type="PROSITE" id="PS50923">
    <property type="entry name" value="SUSHI"/>
    <property type="match status" value="1"/>
</dbReference>
<accession>A0A7R9FQS3</accession>
<dbReference type="PRINTS" id="PR00722">
    <property type="entry name" value="CHYMOTRYPSIN"/>
</dbReference>